<dbReference type="EMBL" id="NVOR01000051">
    <property type="protein sequence ID" value="PED81888.1"/>
    <property type="molecule type" value="Genomic_DNA"/>
</dbReference>
<accession>A0AA91VC27</accession>
<dbReference type="Proteomes" id="UP000221020">
    <property type="component" value="Unassembled WGS sequence"/>
</dbReference>
<evidence type="ECO:0000256" key="1">
    <source>
        <dbReference type="SAM" id="Phobius"/>
    </source>
</evidence>
<evidence type="ECO:0000313" key="2">
    <source>
        <dbReference type="EMBL" id="PED81888.1"/>
    </source>
</evidence>
<sequence length="66" mass="7386">MTTLDNKSNQFVFHTIKSSTIKKFVIIDLITGTGIYWAVKFISSSALIAIISCIFGTKKIKKMQQS</sequence>
<keyword evidence="1" id="KW-0812">Transmembrane</keyword>
<evidence type="ECO:0000313" key="3">
    <source>
        <dbReference type="Proteomes" id="UP000221020"/>
    </source>
</evidence>
<gene>
    <name evidence="2" type="ORF">CON65_14780</name>
</gene>
<keyword evidence="1" id="KW-0472">Membrane</keyword>
<protein>
    <submittedName>
        <fullName evidence="2">Uncharacterized protein</fullName>
    </submittedName>
</protein>
<dbReference type="AlphaFoldDB" id="A0AA91VC27"/>
<reference evidence="2 3" key="1">
    <citation type="submission" date="2017-09" db="EMBL/GenBank/DDBJ databases">
        <title>Large-scale bioinformatics analysis of Bacillus genomes uncovers conserved roles of natural products in bacterial physiology.</title>
        <authorList>
            <consortium name="Agbiome Team Llc"/>
            <person name="Bleich R.M."/>
            <person name="Grubbs K.J."/>
            <person name="Santa Maria K.C."/>
            <person name="Allen S.E."/>
            <person name="Farag S."/>
            <person name="Shank E.A."/>
            <person name="Bowers A."/>
        </authorList>
    </citation>
    <scope>NUCLEOTIDE SEQUENCE [LARGE SCALE GENOMIC DNA]</scope>
    <source>
        <strain evidence="2 3">AFS092012</strain>
    </source>
</reference>
<proteinExistence type="predicted"/>
<name>A0AA91VC27_9BACI</name>
<comment type="caution">
    <text evidence="2">The sequence shown here is derived from an EMBL/GenBank/DDBJ whole genome shotgun (WGS) entry which is preliminary data.</text>
</comment>
<organism evidence="2 3">
    <name type="scientific">Bacillus pseudomycoides</name>
    <dbReference type="NCBI Taxonomy" id="64104"/>
    <lineage>
        <taxon>Bacteria</taxon>
        <taxon>Bacillati</taxon>
        <taxon>Bacillota</taxon>
        <taxon>Bacilli</taxon>
        <taxon>Bacillales</taxon>
        <taxon>Bacillaceae</taxon>
        <taxon>Bacillus</taxon>
        <taxon>Bacillus cereus group</taxon>
    </lineage>
</organism>
<feature type="transmembrane region" description="Helical" evidence="1">
    <location>
        <begin position="35"/>
        <end position="56"/>
    </location>
</feature>
<keyword evidence="1" id="KW-1133">Transmembrane helix</keyword>